<gene>
    <name evidence="4" type="ORF">TVAG_461810</name>
</gene>
<organism evidence="4 5">
    <name type="scientific">Trichomonas vaginalis (strain ATCC PRA-98 / G3)</name>
    <dbReference type="NCBI Taxonomy" id="412133"/>
    <lineage>
        <taxon>Eukaryota</taxon>
        <taxon>Metamonada</taxon>
        <taxon>Parabasalia</taxon>
        <taxon>Trichomonadida</taxon>
        <taxon>Trichomonadidae</taxon>
        <taxon>Trichomonas</taxon>
    </lineage>
</organism>
<evidence type="ECO:0000313" key="4">
    <source>
        <dbReference type="EMBL" id="EAX95408.1"/>
    </source>
</evidence>
<dbReference type="eggNOG" id="KOG1836">
    <property type="taxonomic scope" value="Eukaryota"/>
</dbReference>
<feature type="coiled-coil region" evidence="2">
    <location>
        <begin position="530"/>
        <end position="814"/>
    </location>
</feature>
<dbReference type="KEGG" id="tva:4753159"/>
<evidence type="ECO:0000256" key="3">
    <source>
        <dbReference type="SAM" id="MobiDB-lite"/>
    </source>
</evidence>
<keyword evidence="1 2" id="KW-0175">Coiled coil</keyword>
<dbReference type="EMBL" id="DS113807">
    <property type="protein sequence ID" value="EAX95408.1"/>
    <property type="molecule type" value="Genomic_DNA"/>
</dbReference>
<name>A2FI55_TRIV3</name>
<dbReference type="Gene3D" id="1.20.5.340">
    <property type="match status" value="1"/>
</dbReference>
<accession>A2FI55</accession>
<dbReference type="Gene3D" id="1.20.1170.10">
    <property type="match status" value="1"/>
</dbReference>
<feature type="compositionally biased region" description="Low complexity" evidence="3">
    <location>
        <begin position="1"/>
        <end position="19"/>
    </location>
</feature>
<dbReference type="PANTHER" id="PTHR32083:SF48">
    <property type="entry name" value="TRANS-GOLGI NETWORK-LOCALIZED SYP41-INTERACTING PROTEIN 1"/>
    <property type="match status" value="1"/>
</dbReference>
<protein>
    <submittedName>
        <fullName evidence="4">Uncharacterized protein</fullName>
    </submittedName>
</protein>
<proteinExistence type="predicted"/>
<evidence type="ECO:0000256" key="1">
    <source>
        <dbReference type="ARBA" id="ARBA00023054"/>
    </source>
</evidence>
<dbReference type="STRING" id="5722.A2FI55"/>
<dbReference type="VEuPathDB" id="TrichDB:TVAGG3_0604130"/>
<evidence type="ECO:0000256" key="2">
    <source>
        <dbReference type="SAM" id="Coils"/>
    </source>
</evidence>
<dbReference type="SMR" id="A2FI55"/>
<dbReference type="PANTHER" id="PTHR32083">
    <property type="entry name" value="CILIA AND FLAGELLA-ASSOCIATED PROTEIN 58-RELATED"/>
    <property type="match status" value="1"/>
</dbReference>
<dbReference type="Proteomes" id="UP000001542">
    <property type="component" value="Unassembled WGS sequence"/>
</dbReference>
<dbReference type="AlphaFoldDB" id="A2FI55"/>
<reference evidence="4" key="2">
    <citation type="journal article" date="2007" name="Science">
        <title>Draft genome sequence of the sexually transmitted pathogen Trichomonas vaginalis.</title>
        <authorList>
            <person name="Carlton J.M."/>
            <person name="Hirt R.P."/>
            <person name="Silva J.C."/>
            <person name="Delcher A.L."/>
            <person name="Schatz M."/>
            <person name="Zhao Q."/>
            <person name="Wortman J.R."/>
            <person name="Bidwell S.L."/>
            <person name="Alsmark U.C.M."/>
            <person name="Besteiro S."/>
            <person name="Sicheritz-Ponten T."/>
            <person name="Noel C.J."/>
            <person name="Dacks J.B."/>
            <person name="Foster P.G."/>
            <person name="Simillion C."/>
            <person name="Van de Peer Y."/>
            <person name="Miranda-Saavedra D."/>
            <person name="Barton G.J."/>
            <person name="Westrop G.D."/>
            <person name="Mueller S."/>
            <person name="Dessi D."/>
            <person name="Fiori P.L."/>
            <person name="Ren Q."/>
            <person name="Paulsen I."/>
            <person name="Zhang H."/>
            <person name="Bastida-Corcuera F.D."/>
            <person name="Simoes-Barbosa A."/>
            <person name="Brown M.T."/>
            <person name="Hayes R.D."/>
            <person name="Mukherjee M."/>
            <person name="Okumura C.Y."/>
            <person name="Schneider R."/>
            <person name="Smith A.J."/>
            <person name="Vanacova S."/>
            <person name="Villalvazo M."/>
            <person name="Haas B.J."/>
            <person name="Pertea M."/>
            <person name="Feldblyum T.V."/>
            <person name="Utterback T.R."/>
            <person name="Shu C.L."/>
            <person name="Osoegawa K."/>
            <person name="de Jong P.J."/>
            <person name="Hrdy I."/>
            <person name="Horvathova L."/>
            <person name="Zubacova Z."/>
            <person name="Dolezal P."/>
            <person name="Malik S.B."/>
            <person name="Logsdon J.M. Jr."/>
            <person name="Henze K."/>
            <person name="Gupta A."/>
            <person name="Wang C.C."/>
            <person name="Dunne R.L."/>
            <person name="Upcroft J.A."/>
            <person name="Upcroft P."/>
            <person name="White O."/>
            <person name="Salzberg S.L."/>
            <person name="Tang P."/>
            <person name="Chiu C.-H."/>
            <person name="Lee Y.-S."/>
            <person name="Embley T.M."/>
            <person name="Coombs G.H."/>
            <person name="Mottram J.C."/>
            <person name="Tachezy J."/>
            <person name="Fraser-Liggett C.M."/>
            <person name="Johnson P.J."/>
        </authorList>
    </citation>
    <scope>NUCLEOTIDE SEQUENCE [LARGE SCALE GENOMIC DNA]</scope>
    <source>
        <strain evidence="4">G3</strain>
    </source>
</reference>
<feature type="coiled-coil region" evidence="2">
    <location>
        <begin position="28"/>
        <end position="304"/>
    </location>
</feature>
<dbReference type="RefSeq" id="XP_001308338.1">
    <property type="nucleotide sequence ID" value="XM_001308337.1"/>
</dbReference>
<dbReference type="OMA" id="HESEMNA"/>
<dbReference type="VEuPathDB" id="TrichDB:TVAG_461810"/>
<reference evidence="4" key="1">
    <citation type="submission" date="2006-10" db="EMBL/GenBank/DDBJ databases">
        <authorList>
            <person name="Amadeo P."/>
            <person name="Zhao Q."/>
            <person name="Wortman J."/>
            <person name="Fraser-Liggett C."/>
            <person name="Carlton J."/>
        </authorList>
    </citation>
    <scope>NUCLEOTIDE SEQUENCE</scope>
    <source>
        <strain evidence="4">G3</strain>
    </source>
</reference>
<keyword evidence="5" id="KW-1185">Reference proteome</keyword>
<feature type="region of interest" description="Disordered" evidence="3">
    <location>
        <begin position="1"/>
        <end position="21"/>
    </location>
</feature>
<sequence length="863" mass="98199">MDSCSQSSMSSGWSASSGSHTKGDLLQIQQMKLQNQHLMQLNAQLQANIDNLNKQLAQALTTAAKVDPLHQQNCELKSQIRELTAKSEKQAKALEKEIESLNTKIDTEREKAEVFSNATNSSMKKNTEERQNLVSEVARLTAELKSTQDQLHTITDRANKLTKQRAKLDQKNKELTTTIGAANDKLAETCQANEEFDTRLKEALAEIDQLNEELANMTAHASDSDQQLALANAKNQNLEETLQTIQEQLQLKTDELTQVSDERNQLYEDNQKLNGQVSNSEEQIQQLTAEKETLTQKVKKLSALTPASFGDVVNFNELALPFNDEIVERIKKIFSYDHFQPTHKVQLLINELSKDLTSFESKTQNATQEQEKLDGEYKKLEARAQKLEELLSSLLTQWKNLEFTQEKINTAAFAIEDKAFLDLIGSNGANCDCINKCAELLGPMFGQFDLFSEDAVERRQQIVNEVCQSDKELGSLLAAIFLINTRLQEQIHSAQEALVHKNEFMKHLEACGVNEIGEITAAFDDLIEKIEHLKMTRKEIHKSLRDARNEINEKNQQQEQLKAELNTANTELQTLQAENAQLKSDLNKLTVEQTKHEQESEVAKKNVEELENLKKKNKQLQEAITEANEENLTLKKAIDDINCNHQQHVVEEKKAESESRTNEALAAKDQEIKQLQQKLEKTKKKARTMIKDMKTQHESEMNAMATELENQKAALTESLQEMTDKAHKAKSESKKVMDQSAENEKKAKALEIEKVKLQKTIKDLESKINNILEQTTKQQATDKKNYQAQLLVAKQDSQKEVNDIKNKLTKEKKEFVDHVKRCLGSIYGISDFSIDDDSIDQLFERARKDVEKLKFFQAEATKF</sequence>
<dbReference type="InParanoid" id="A2FI55"/>
<feature type="coiled-coil region" evidence="2">
    <location>
        <begin position="349"/>
        <end position="397"/>
    </location>
</feature>
<evidence type="ECO:0000313" key="5">
    <source>
        <dbReference type="Proteomes" id="UP000001542"/>
    </source>
</evidence>